<dbReference type="Pfam" id="PF18909">
    <property type="entry name" value="dGTP_diPhyd_N"/>
    <property type="match status" value="1"/>
</dbReference>
<evidence type="ECO:0000313" key="3">
    <source>
        <dbReference type="Proteomes" id="UP000594057"/>
    </source>
</evidence>
<sequence>MEGKKNDFLDKKLRWDLLPLEEIEDIVKVYTAGSIKYGDNNWQNLDNGYQRYKAAMLRHLLEYEKGNAIDKDTGCHHLAQVAWNAIAMLWISKHTFRKATVEDLSKALDERIEEKINSCNDILDKIQLSSKEELDRRSEFDTISGLKKEISRSIRELSKELAKKTNFNYWLSEDETGAIIEDNNKNVVKGIITDRNLYGSNEEVIAKLCSYKDRLKDLVEETIYEYNKGKSRTGDSVLSDSDKQVSE</sequence>
<dbReference type="GeneID" id="65131509"/>
<evidence type="ECO:0000259" key="1">
    <source>
        <dbReference type="Pfam" id="PF18909"/>
    </source>
</evidence>
<evidence type="ECO:0000313" key="2">
    <source>
        <dbReference type="EMBL" id="QOR60039.1"/>
    </source>
</evidence>
<accession>A0A7M1S2A5</accession>
<dbReference type="EMBL" id="MT774405">
    <property type="protein sequence ID" value="QOR60039.1"/>
    <property type="molecule type" value="Genomic_DNA"/>
</dbReference>
<protein>
    <recommendedName>
        <fullName evidence="1">dATP/dGTP diphosphohydrolase N-terminal domain-containing protein</fullName>
    </recommendedName>
</protein>
<dbReference type="InterPro" id="IPR044038">
    <property type="entry name" value="dATP/dGTP_diPOhydrolase_N"/>
</dbReference>
<reference evidence="2 3" key="1">
    <citation type="submission" date="2020-07" db="EMBL/GenBank/DDBJ databases">
        <title>Taxonomic proposal: Crassvirales, a new order of highly abundant and diverse bacterial viruses.</title>
        <authorList>
            <person name="Shkoporov A.N."/>
            <person name="Stockdale S.R."/>
            <person name="Guerin E."/>
            <person name="Ross R.P."/>
            <person name="Hill C."/>
        </authorList>
    </citation>
    <scope>NUCLEOTIDE SEQUENCE [LARGE SCALE GENOMIC DNA]</scope>
</reference>
<feature type="domain" description="dATP/dGTP diphosphohydrolase N-terminal" evidence="1">
    <location>
        <begin position="4"/>
        <end position="94"/>
    </location>
</feature>
<organism evidence="2 3">
    <name type="scientific">uncultured phage cr115_1</name>
    <dbReference type="NCBI Taxonomy" id="2772089"/>
    <lineage>
        <taxon>Viruses</taxon>
        <taxon>Duplodnaviria</taxon>
        <taxon>Heunggongvirae</taxon>
        <taxon>Uroviricota</taxon>
        <taxon>Caudoviricetes</taxon>
        <taxon>Crassvirales</taxon>
        <taxon>Suoliviridae</taxon>
        <taxon>Uncouvirinae</taxon>
        <taxon>Birpovirus</taxon>
        <taxon>Birpovirus hiberniae</taxon>
    </lineage>
</organism>
<dbReference type="Proteomes" id="UP000594057">
    <property type="component" value="Segment"/>
</dbReference>
<keyword evidence="3" id="KW-1185">Reference proteome</keyword>
<dbReference type="RefSeq" id="YP_010113012.1">
    <property type="nucleotide sequence ID" value="NC_055898.1"/>
</dbReference>
<proteinExistence type="predicted"/>
<dbReference type="KEGG" id="vg:65131509"/>
<name>A0A7M1S2A5_9CAUD</name>